<evidence type="ECO:0000313" key="2">
    <source>
        <dbReference type="Proteomes" id="UP000019373"/>
    </source>
</evidence>
<protein>
    <recommendedName>
        <fullName evidence="3">F-box domain-containing protein</fullName>
    </recommendedName>
</protein>
<keyword evidence="2" id="KW-1185">Reference proteome</keyword>
<evidence type="ECO:0000313" key="1">
    <source>
        <dbReference type="EMBL" id="ERF68869.1"/>
    </source>
</evidence>
<reference evidence="2" key="1">
    <citation type="journal article" date="2014" name="BMC Genomics">
        <title>Genome characteristics reveal the impact of lichenization on lichen-forming fungus Endocarpon pusillum Hedwig (Verrucariales, Ascomycota).</title>
        <authorList>
            <person name="Wang Y.-Y."/>
            <person name="Liu B."/>
            <person name="Zhang X.-Y."/>
            <person name="Zhou Q.-M."/>
            <person name="Zhang T."/>
            <person name="Li H."/>
            <person name="Yu Y.-F."/>
            <person name="Zhang X.-L."/>
            <person name="Hao X.-Y."/>
            <person name="Wang M."/>
            <person name="Wang L."/>
            <person name="Wei J.-C."/>
        </authorList>
    </citation>
    <scope>NUCLEOTIDE SEQUENCE [LARGE SCALE GENOMIC DNA]</scope>
    <source>
        <strain evidence="2">Z07020 / HMAS-L-300199</strain>
    </source>
</reference>
<proteinExistence type="predicted"/>
<evidence type="ECO:0008006" key="3">
    <source>
        <dbReference type="Google" id="ProtNLM"/>
    </source>
</evidence>
<dbReference type="InterPro" id="IPR032675">
    <property type="entry name" value="LRR_dom_sf"/>
</dbReference>
<dbReference type="AlphaFoldDB" id="U1HIY0"/>
<dbReference type="Proteomes" id="UP000019373">
    <property type="component" value="Unassembled WGS sequence"/>
</dbReference>
<gene>
    <name evidence="1" type="ORF">EPUS_04521</name>
</gene>
<dbReference type="GeneID" id="19239476"/>
<dbReference type="OMA" id="NEAYAPR"/>
<dbReference type="RefSeq" id="XP_007805487.1">
    <property type="nucleotide sequence ID" value="XM_007807296.1"/>
</dbReference>
<name>U1HIY0_ENDPU</name>
<organism evidence="1 2">
    <name type="scientific">Endocarpon pusillum (strain Z07020 / HMAS-L-300199)</name>
    <name type="common">Lichen-forming fungus</name>
    <dbReference type="NCBI Taxonomy" id="1263415"/>
    <lineage>
        <taxon>Eukaryota</taxon>
        <taxon>Fungi</taxon>
        <taxon>Dikarya</taxon>
        <taxon>Ascomycota</taxon>
        <taxon>Pezizomycotina</taxon>
        <taxon>Eurotiomycetes</taxon>
        <taxon>Chaetothyriomycetidae</taxon>
        <taxon>Verrucariales</taxon>
        <taxon>Verrucariaceae</taxon>
        <taxon>Endocarpon</taxon>
    </lineage>
</organism>
<dbReference type="Gene3D" id="3.80.10.10">
    <property type="entry name" value="Ribonuclease Inhibitor"/>
    <property type="match status" value="1"/>
</dbReference>
<accession>U1HIY0</accession>
<dbReference type="EMBL" id="KE721492">
    <property type="protein sequence ID" value="ERF68869.1"/>
    <property type="molecule type" value="Genomic_DNA"/>
</dbReference>
<dbReference type="SUPFAM" id="SSF52047">
    <property type="entry name" value="RNI-like"/>
    <property type="match status" value="1"/>
</dbReference>
<dbReference type="HOGENOM" id="CLU_628550_0_0_1"/>
<sequence length="436" mass="48536">MASLPPEIWALVLDYVAHSDLKNCRLLNRQTCCLASGLFFSKLCTTPSHNSLNRAANIARNPTISQHTKTFVYHIDALHNEPDQYQLHLLRHFRSGPNPHGSDLAREQKYSRLDELTADLGIAKEMIEDDGEGYRLQRLLTKLPSLKSIQLRCTNEAYAPRSNVGGYVGQLGKLKLHPVTGRLILVLLLLMKNPSTPVTSIVCDRLDWDFFYRISSIGSTAYSPLDRLRHLQLDFTLLHDHAVAASLSCPENFEQFFKATSNLEVLILDFGAYDNYDIADGAEAIGNAILASRKWSRLKTLSLAGFIFGHDELLNFLDLHPTLRNLRLSQIFLYSGTVLSLILELRKNASLNHLSFHGVYDDRIFEDDLSEGSGSCIAPANVMHSLGQTDSRSISCSPDEEGPRCAGYRADEWFGGDGSWCTCDGTPADESTSPSC</sequence>